<dbReference type="InterPro" id="IPR036397">
    <property type="entry name" value="RNaseH_sf"/>
</dbReference>
<keyword evidence="6" id="KW-0540">Nuclease</keyword>
<dbReference type="Gene3D" id="3.30.420.10">
    <property type="entry name" value="Ribonuclease H-like superfamily/Ribonuclease H"/>
    <property type="match status" value="1"/>
</dbReference>
<keyword evidence="15" id="KW-1185">Reference proteome</keyword>
<feature type="region of interest" description="Disordered" evidence="12">
    <location>
        <begin position="41"/>
        <end position="76"/>
    </location>
</feature>
<dbReference type="AlphaFoldDB" id="A0A1E4S0L9"/>
<dbReference type="SMART" id="SM00479">
    <property type="entry name" value="EXOIII"/>
    <property type="match status" value="1"/>
</dbReference>
<reference evidence="14 15" key="1">
    <citation type="journal article" date="2016" name="Proc. Natl. Acad. Sci. U.S.A.">
        <title>Comparative genomics of biotechnologically important yeasts.</title>
        <authorList>
            <person name="Riley R."/>
            <person name="Haridas S."/>
            <person name="Wolfe K.H."/>
            <person name="Lopes M.R."/>
            <person name="Hittinger C.T."/>
            <person name="Goeker M."/>
            <person name="Salamov A.A."/>
            <person name="Wisecaver J.H."/>
            <person name="Long T.M."/>
            <person name="Calvey C.H."/>
            <person name="Aerts A.L."/>
            <person name="Barry K.W."/>
            <person name="Choi C."/>
            <person name="Clum A."/>
            <person name="Coughlan A.Y."/>
            <person name="Deshpande S."/>
            <person name="Douglass A.P."/>
            <person name="Hanson S.J."/>
            <person name="Klenk H.-P."/>
            <person name="LaButti K.M."/>
            <person name="Lapidus A."/>
            <person name="Lindquist E.A."/>
            <person name="Lipzen A.M."/>
            <person name="Meier-Kolthoff J.P."/>
            <person name="Ohm R.A."/>
            <person name="Otillar R.P."/>
            <person name="Pangilinan J.L."/>
            <person name="Peng Y."/>
            <person name="Rokas A."/>
            <person name="Rosa C.A."/>
            <person name="Scheuner C."/>
            <person name="Sibirny A.A."/>
            <person name="Slot J.C."/>
            <person name="Stielow J.B."/>
            <person name="Sun H."/>
            <person name="Kurtzman C.P."/>
            <person name="Blackwell M."/>
            <person name="Grigoriev I.V."/>
            <person name="Jeffries T.W."/>
        </authorList>
    </citation>
    <scope>NUCLEOTIDE SEQUENCE [LARGE SCALE GENOMIC DNA]</scope>
    <source>
        <strain evidence="15">ATCC 18201 / CBS 1600 / BCRC 20928 / JCM 3617 / NBRC 0987 / NRRL Y-1542</strain>
    </source>
</reference>
<keyword evidence="4" id="KW-0963">Cytoplasm</keyword>
<evidence type="ECO:0000256" key="1">
    <source>
        <dbReference type="ARBA" id="ARBA00004123"/>
    </source>
</evidence>
<dbReference type="GO" id="GO:0004527">
    <property type="term" value="F:exonuclease activity"/>
    <property type="evidence" value="ECO:0007669"/>
    <property type="project" value="UniProtKB-KW"/>
</dbReference>
<dbReference type="PANTHER" id="PTHR12801">
    <property type="entry name" value="RNA EXONUCLEASE REXO1 / RECO3 FAMILY MEMBER-RELATED"/>
    <property type="match status" value="1"/>
</dbReference>
<evidence type="ECO:0000256" key="6">
    <source>
        <dbReference type="ARBA" id="ARBA00022722"/>
    </source>
</evidence>
<comment type="similarity">
    <text evidence="3">Belongs to the REXO1/REXO3 family.</text>
</comment>
<dbReference type="CDD" id="cd06145">
    <property type="entry name" value="REX1_like"/>
    <property type="match status" value="1"/>
</dbReference>
<evidence type="ECO:0000256" key="2">
    <source>
        <dbReference type="ARBA" id="ARBA00004496"/>
    </source>
</evidence>
<dbReference type="RefSeq" id="XP_020070064.1">
    <property type="nucleotide sequence ID" value="XM_020213725.1"/>
</dbReference>
<dbReference type="EMBL" id="KV453932">
    <property type="protein sequence ID" value="ODV73025.1"/>
    <property type="molecule type" value="Genomic_DNA"/>
</dbReference>
<gene>
    <name evidence="14" type="ORF">CYBJADRAFT_162908</name>
</gene>
<evidence type="ECO:0000256" key="9">
    <source>
        <dbReference type="ARBA" id="ARBA00023242"/>
    </source>
</evidence>
<dbReference type="GO" id="GO:0010629">
    <property type="term" value="P:negative regulation of gene expression"/>
    <property type="evidence" value="ECO:0007669"/>
    <property type="project" value="UniProtKB-ARBA"/>
</dbReference>
<organism evidence="14 15">
    <name type="scientific">Cyberlindnera jadinii (strain ATCC 18201 / CBS 1600 / BCRC 20928 / JCM 3617 / NBRC 0987 / NRRL Y-1542)</name>
    <name type="common">Torula yeast</name>
    <name type="synonym">Candida utilis</name>
    <dbReference type="NCBI Taxonomy" id="983966"/>
    <lineage>
        <taxon>Eukaryota</taxon>
        <taxon>Fungi</taxon>
        <taxon>Dikarya</taxon>
        <taxon>Ascomycota</taxon>
        <taxon>Saccharomycotina</taxon>
        <taxon>Saccharomycetes</taxon>
        <taxon>Phaffomycetales</taxon>
        <taxon>Phaffomycetaceae</taxon>
        <taxon>Cyberlindnera</taxon>
    </lineage>
</organism>
<dbReference type="STRING" id="983966.A0A1E4S0L9"/>
<dbReference type="SUPFAM" id="SSF53098">
    <property type="entry name" value="Ribonuclease H-like"/>
    <property type="match status" value="1"/>
</dbReference>
<dbReference type="OMA" id="IDCEMGF"/>
<dbReference type="GO" id="GO:0003676">
    <property type="term" value="F:nucleic acid binding"/>
    <property type="evidence" value="ECO:0007669"/>
    <property type="project" value="InterPro"/>
</dbReference>
<keyword evidence="9" id="KW-0539">Nucleus</keyword>
<name>A0A1E4S0L9_CYBJN</name>
<proteinExistence type="inferred from homology"/>
<evidence type="ECO:0000256" key="10">
    <source>
        <dbReference type="ARBA" id="ARBA00037201"/>
    </source>
</evidence>
<accession>A0A1E4S0L9</accession>
<dbReference type="InterPro" id="IPR047021">
    <property type="entry name" value="REXO1/3/4-like"/>
</dbReference>
<dbReference type="InterPro" id="IPR012337">
    <property type="entry name" value="RNaseH-like_sf"/>
</dbReference>
<evidence type="ECO:0000313" key="15">
    <source>
        <dbReference type="Proteomes" id="UP000094389"/>
    </source>
</evidence>
<keyword evidence="8" id="KW-0269">Exonuclease</keyword>
<sequence length="462" mass="52375">MFKSSSTYFAKRPCPRSGSCKLPFCIFNHSLKRPIATCGTSDGAQEELVKRPKTSSEKLPAIGSANSGSSERNVSPTTHSQVLNAVLEGHDETKDLVNAVPKGLPGVGAPATLQQRMKYVTMLVQIYQKLNHKTPKRQAVSDEFNIAKDKTPATYNNSMKSLIRRVQRGESSMEERPQRVFKQMSDDEIYKAVKSLVHSKEKLEREGYVTEVPILTDESTAQSQWKKCDRCGEEFEFSRITDVINCTFHERKKRIENNDRYWECCSEVVGQSQGCKHSDHHVFKAKTADEMQQLIPFRECQPASVDRQRIVGLDCEMGYTSKGMEMIRLTIMDFYTRSVIFDEITKPFGQILDLNTNWSGVSSIPEDAMDLNETMDLVMNTIIDSNTIIVGHGLENDLNTMRLVHHNIVDTAILYPKGMSKKYALKELAFRFLNRIIQTGEHSSEEDSLAAIDIIKQRILEV</sequence>
<evidence type="ECO:0000313" key="14">
    <source>
        <dbReference type="EMBL" id="ODV73025.1"/>
    </source>
</evidence>
<dbReference type="GO" id="GO:0005737">
    <property type="term" value="C:cytoplasm"/>
    <property type="evidence" value="ECO:0007669"/>
    <property type="project" value="UniProtKB-SubCell"/>
</dbReference>
<dbReference type="InterPro" id="IPR034922">
    <property type="entry name" value="REX1-like_exo"/>
</dbReference>
<evidence type="ECO:0000259" key="13">
    <source>
        <dbReference type="SMART" id="SM00479"/>
    </source>
</evidence>
<evidence type="ECO:0000256" key="7">
    <source>
        <dbReference type="ARBA" id="ARBA00022801"/>
    </source>
</evidence>
<dbReference type="OrthoDB" id="3996471at2759"/>
<keyword evidence="7" id="KW-0378">Hydrolase</keyword>
<dbReference type="InterPro" id="IPR013520">
    <property type="entry name" value="Ribonucl_H"/>
</dbReference>
<dbReference type="Proteomes" id="UP000094389">
    <property type="component" value="Unassembled WGS sequence"/>
</dbReference>
<dbReference type="GO" id="GO:0006364">
    <property type="term" value="P:rRNA processing"/>
    <property type="evidence" value="ECO:0007669"/>
    <property type="project" value="UniProtKB-KW"/>
</dbReference>
<comment type="function">
    <text evidence="10">3' to 5' exoribonuclease required for proper 3' end maturation of MRP RNA and of the U5L snRNA.</text>
</comment>
<comment type="subcellular location">
    <subcellularLocation>
        <location evidence="2">Cytoplasm</location>
    </subcellularLocation>
    <subcellularLocation>
        <location evidence="1">Nucleus</location>
    </subcellularLocation>
</comment>
<dbReference type="GO" id="GO:0005634">
    <property type="term" value="C:nucleus"/>
    <property type="evidence" value="ECO:0007669"/>
    <property type="project" value="UniProtKB-SubCell"/>
</dbReference>
<protein>
    <recommendedName>
        <fullName evidence="11">RNA exonuclease 3</fullName>
    </recommendedName>
</protein>
<feature type="domain" description="Exonuclease" evidence="13">
    <location>
        <begin position="309"/>
        <end position="462"/>
    </location>
</feature>
<dbReference type="PANTHER" id="PTHR12801:SF118">
    <property type="entry name" value="RNA EXONUCLEASE 3"/>
    <property type="match status" value="1"/>
</dbReference>
<keyword evidence="5" id="KW-0698">rRNA processing</keyword>
<feature type="compositionally biased region" description="Basic and acidic residues" evidence="12">
    <location>
        <begin position="47"/>
        <end position="56"/>
    </location>
</feature>
<evidence type="ECO:0000256" key="11">
    <source>
        <dbReference type="ARBA" id="ARBA00039985"/>
    </source>
</evidence>
<evidence type="ECO:0000256" key="8">
    <source>
        <dbReference type="ARBA" id="ARBA00022839"/>
    </source>
</evidence>
<evidence type="ECO:0000256" key="12">
    <source>
        <dbReference type="SAM" id="MobiDB-lite"/>
    </source>
</evidence>
<dbReference type="FunFam" id="3.30.420.10:FF:000031">
    <property type="entry name" value="RNA exonuclease 1"/>
    <property type="match status" value="1"/>
</dbReference>
<dbReference type="GeneID" id="30988121"/>
<evidence type="ECO:0000256" key="4">
    <source>
        <dbReference type="ARBA" id="ARBA00022490"/>
    </source>
</evidence>
<feature type="compositionally biased region" description="Polar residues" evidence="12">
    <location>
        <begin position="64"/>
        <end position="76"/>
    </location>
</feature>
<evidence type="ECO:0000256" key="5">
    <source>
        <dbReference type="ARBA" id="ARBA00022552"/>
    </source>
</evidence>
<evidence type="ECO:0000256" key="3">
    <source>
        <dbReference type="ARBA" id="ARBA00006357"/>
    </source>
</evidence>